<organism evidence="7 8">
    <name type="scientific">Penicilliopsis zonata CBS 506.65</name>
    <dbReference type="NCBI Taxonomy" id="1073090"/>
    <lineage>
        <taxon>Eukaryota</taxon>
        <taxon>Fungi</taxon>
        <taxon>Dikarya</taxon>
        <taxon>Ascomycota</taxon>
        <taxon>Pezizomycotina</taxon>
        <taxon>Eurotiomycetes</taxon>
        <taxon>Eurotiomycetidae</taxon>
        <taxon>Eurotiales</taxon>
        <taxon>Aspergillaceae</taxon>
        <taxon>Penicilliopsis</taxon>
    </lineage>
</organism>
<feature type="transmembrane region" description="Helical" evidence="5">
    <location>
        <begin position="217"/>
        <end position="234"/>
    </location>
</feature>
<dbReference type="GO" id="GO:0016020">
    <property type="term" value="C:membrane"/>
    <property type="evidence" value="ECO:0007669"/>
    <property type="project" value="UniProtKB-SubCell"/>
</dbReference>
<evidence type="ECO:0000256" key="1">
    <source>
        <dbReference type="ARBA" id="ARBA00004141"/>
    </source>
</evidence>
<dbReference type="AlphaFoldDB" id="A0A1L9ST51"/>
<keyword evidence="8" id="KW-1185">Reference proteome</keyword>
<dbReference type="PANTHER" id="PTHR42718:SF27">
    <property type="entry name" value="TRANSPORTER, PUTATIVE-RELATED"/>
    <property type="match status" value="1"/>
</dbReference>
<dbReference type="SUPFAM" id="SSF103473">
    <property type="entry name" value="MFS general substrate transporter"/>
    <property type="match status" value="1"/>
</dbReference>
<evidence type="ECO:0000259" key="6">
    <source>
        <dbReference type="PROSITE" id="PS50850"/>
    </source>
</evidence>
<sequence length="458" mass="49088">MSSGLLTIGLPVMAVDLGLDDGLLLWPASVYSLASGCCLLLAGSLADLLGNRQINLIGCFGLSISILACGLARTGIEFIVFRALQGVVFSLCLPTAFSILKECLPPGKQTNIAVGCFGLGQPLGFSVGLVLGGLFEATAPGWRVGYYLTAGLAFILSLVNLVNLPSTLQRAPWSWQRFRAEIDWVGLLLSSGCLGLFSYVCSAITSDTAAIKKPQIIALLALAGALAPMFLFWMNRQEKHGRPALIPNSIWQNKAFTSICLVVLLSWAVLNGMETFLSLFFQEVQDLPPIQAAIRFFPNIIIGIILNFGTGVFVDRLRADHLVIVTSLLSAGSPLLMALIQAHWSWWSCAFWAVLISPLSADVIFTVANLLISDLFTPTTQGLASAVFNTVAQFGTSIGLTVFAILSASVTKQSKYENKASPEALMQGYRAVFWMSFGMMICGCGVSAWGLRKIGKVG</sequence>
<feature type="transmembrane region" description="Helical" evidence="5">
    <location>
        <begin position="321"/>
        <end position="344"/>
    </location>
</feature>
<feature type="transmembrane region" description="Helical" evidence="5">
    <location>
        <begin position="293"/>
        <end position="314"/>
    </location>
</feature>
<dbReference type="PROSITE" id="PS50850">
    <property type="entry name" value="MFS"/>
    <property type="match status" value="1"/>
</dbReference>
<feature type="transmembrane region" description="Helical" evidence="5">
    <location>
        <begin position="112"/>
        <end position="132"/>
    </location>
</feature>
<feature type="transmembrane region" description="Helical" evidence="5">
    <location>
        <begin position="24"/>
        <end position="42"/>
    </location>
</feature>
<keyword evidence="4 5" id="KW-0472">Membrane</keyword>
<dbReference type="Gene3D" id="1.20.1250.20">
    <property type="entry name" value="MFS general substrate transporter like domains"/>
    <property type="match status" value="2"/>
</dbReference>
<evidence type="ECO:0000256" key="5">
    <source>
        <dbReference type="SAM" id="Phobius"/>
    </source>
</evidence>
<feature type="transmembrane region" description="Helical" evidence="5">
    <location>
        <begin position="54"/>
        <end position="73"/>
    </location>
</feature>
<feature type="transmembrane region" description="Helical" evidence="5">
    <location>
        <begin position="350"/>
        <end position="372"/>
    </location>
</feature>
<protein>
    <recommendedName>
        <fullName evidence="6">Major facilitator superfamily (MFS) profile domain-containing protein</fullName>
    </recommendedName>
</protein>
<accession>A0A1L9ST51</accession>
<evidence type="ECO:0000313" key="7">
    <source>
        <dbReference type="EMBL" id="OJJ50316.1"/>
    </source>
</evidence>
<feature type="transmembrane region" description="Helical" evidence="5">
    <location>
        <begin position="384"/>
        <end position="411"/>
    </location>
</feature>
<dbReference type="InterPro" id="IPR036259">
    <property type="entry name" value="MFS_trans_sf"/>
</dbReference>
<feature type="transmembrane region" description="Helical" evidence="5">
    <location>
        <begin position="79"/>
        <end position="100"/>
    </location>
</feature>
<dbReference type="PANTHER" id="PTHR42718">
    <property type="entry name" value="MAJOR FACILITATOR SUPERFAMILY MULTIDRUG TRANSPORTER MFSC"/>
    <property type="match status" value="1"/>
</dbReference>
<evidence type="ECO:0000256" key="4">
    <source>
        <dbReference type="ARBA" id="ARBA00023136"/>
    </source>
</evidence>
<dbReference type="GeneID" id="34615179"/>
<dbReference type="OrthoDB" id="2130629at2759"/>
<evidence type="ECO:0000256" key="3">
    <source>
        <dbReference type="ARBA" id="ARBA00022989"/>
    </source>
</evidence>
<feature type="transmembrane region" description="Helical" evidence="5">
    <location>
        <begin position="255"/>
        <end position="273"/>
    </location>
</feature>
<gene>
    <name evidence="7" type="ORF">ASPZODRAFT_57848</name>
</gene>
<keyword evidence="2 5" id="KW-0812">Transmembrane</keyword>
<dbReference type="RefSeq" id="XP_022584826.1">
    <property type="nucleotide sequence ID" value="XM_022728715.1"/>
</dbReference>
<comment type="subcellular location">
    <subcellularLocation>
        <location evidence="1">Membrane</location>
        <topology evidence="1">Multi-pass membrane protein</topology>
    </subcellularLocation>
</comment>
<feature type="transmembrane region" description="Helical" evidence="5">
    <location>
        <begin position="144"/>
        <end position="163"/>
    </location>
</feature>
<feature type="domain" description="Major facilitator superfamily (MFS) profile" evidence="6">
    <location>
        <begin position="1"/>
        <end position="458"/>
    </location>
</feature>
<proteinExistence type="predicted"/>
<dbReference type="Pfam" id="PF07690">
    <property type="entry name" value="MFS_1"/>
    <property type="match status" value="1"/>
</dbReference>
<keyword evidence="3 5" id="KW-1133">Transmembrane helix</keyword>
<dbReference type="InterPro" id="IPR020846">
    <property type="entry name" value="MFS_dom"/>
</dbReference>
<reference evidence="8" key="1">
    <citation type="journal article" date="2017" name="Genome Biol.">
        <title>Comparative genomics reveals high biological diversity and specific adaptations in the industrially and medically important fungal genus Aspergillus.</title>
        <authorList>
            <person name="de Vries R.P."/>
            <person name="Riley R."/>
            <person name="Wiebenga A."/>
            <person name="Aguilar-Osorio G."/>
            <person name="Amillis S."/>
            <person name="Uchima C.A."/>
            <person name="Anderluh G."/>
            <person name="Asadollahi M."/>
            <person name="Askin M."/>
            <person name="Barry K."/>
            <person name="Battaglia E."/>
            <person name="Bayram O."/>
            <person name="Benocci T."/>
            <person name="Braus-Stromeyer S.A."/>
            <person name="Caldana C."/>
            <person name="Canovas D."/>
            <person name="Cerqueira G.C."/>
            <person name="Chen F."/>
            <person name="Chen W."/>
            <person name="Choi C."/>
            <person name="Clum A."/>
            <person name="Dos Santos R.A."/>
            <person name="Damasio A.R."/>
            <person name="Diallinas G."/>
            <person name="Emri T."/>
            <person name="Fekete E."/>
            <person name="Flipphi M."/>
            <person name="Freyberg S."/>
            <person name="Gallo A."/>
            <person name="Gournas C."/>
            <person name="Habgood R."/>
            <person name="Hainaut M."/>
            <person name="Harispe M.L."/>
            <person name="Henrissat B."/>
            <person name="Hilden K.S."/>
            <person name="Hope R."/>
            <person name="Hossain A."/>
            <person name="Karabika E."/>
            <person name="Karaffa L."/>
            <person name="Karanyi Z."/>
            <person name="Krasevec N."/>
            <person name="Kuo A."/>
            <person name="Kusch H."/>
            <person name="LaButti K."/>
            <person name="Lagendijk E.L."/>
            <person name="Lapidus A."/>
            <person name="Levasseur A."/>
            <person name="Lindquist E."/>
            <person name="Lipzen A."/>
            <person name="Logrieco A.F."/>
            <person name="MacCabe A."/>
            <person name="Maekelae M.R."/>
            <person name="Malavazi I."/>
            <person name="Melin P."/>
            <person name="Meyer V."/>
            <person name="Mielnichuk N."/>
            <person name="Miskei M."/>
            <person name="Molnar A.P."/>
            <person name="Mule G."/>
            <person name="Ngan C.Y."/>
            <person name="Orejas M."/>
            <person name="Orosz E."/>
            <person name="Ouedraogo J.P."/>
            <person name="Overkamp K.M."/>
            <person name="Park H.-S."/>
            <person name="Perrone G."/>
            <person name="Piumi F."/>
            <person name="Punt P.J."/>
            <person name="Ram A.F."/>
            <person name="Ramon A."/>
            <person name="Rauscher S."/>
            <person name="Record E."/>
            <person name="Riano-Pachon D.M."/>
            <person name="Robert V."/>
            <person name="Roehrig J."/>
            <person name="Ruller R."/>
            <person name="Salamov A."/>
            <person name="Salih N.S."/>
            <person name="Samson R.A."/>
            <person name="Sandor E."/>
            <person name="Sanguinetti M."/>
            <person name="Schuetze T."/>
            <person name="Sepcic K."/>
            <person name="Shelest E."/>
            <person name="Sherlock G."/>
            <person name="Sophianopoulou V."/>
            <person name="Squina F.M."/>
            <person name="Sun H."/>
            <person name="Susca A."/>
            <person name="Todd R.B."/>
            <person name="Tsang A."/>
            <person name="Unkles S.E."/>
            <person name="van de Wiele N."/>
            <person name="van Rossen-Uffink D."/>
            <person name="Oliveira J.V."/>
            <person name="Vesth T.C."/>
            <person name="Visser J."/>
            <person name="Yu J.-H."/>
            <person name="Zhou M."/>
            <person name="Andersen M.R."/>
            <person name="Archer D.B."/>
            <person name="Baker S.E."/>
            <person name="Benoit I."/>
            <person name="Brakhage A.A."/>
            <person name="Braus G.H."/>
            <person name="Fischer R."/>
            <person name="Frisvad J.C."/>
            <person name="Goldman G.H."/>
            <person name="Houbraken J."/>
            <person name="Oakley B."/>
            <person name="Pocsi I."/>
            <person name="Scazzocchio C."/>
            <person name="Seiboth B."/>
            <person name="vanKuyk P.A."/>
            <person name="Wortman J."/>
            <person name="Dyer P.S."/>
            <person name="Grigoriev I.V."/>
        </authorList>
    </citation>
    <scope>NUCLEOTIDE SEQUENCE [LARGE SCALE GENOMIC DNA]</scope>
    <source>
        <strain evidence="8">CBS 506.65</strain>
    </source>
</reference>
<evidence type="ECO:0000313" key="8">
    <source>
        <dbReference type="Proteomes" id="UP000184188"/>
    </source>
</evidence>
<feature type="transmembrane region" description="Helical" evidence="5">
    <location>
        <begin position="431"/>
        <end position="451"/>
    </location>
</feature>
<evidence type="ECO:0000256" key="2">
    <source>
        <dbReference type="ARBA" id="ARBA00022692"/>
    </source>
</evidence>
<dbReference type="EMBL" id="KV878337">
    <property type="protein sequence ID" value="OJJ50316.1"/>
    <property type="molecule type" value="Genomic_DNA"/>
</dbReference>
<dbReference type="Proteomes" id="UP000184188">
    <property type="component" value="Unassembled WGS sequence"/>
</dbReference>
<feature type="transmembrane region" description="Helical" evidence="5">
    <location>
        <begin position="184"/>
        <end position="205"/>
    </location>
</feature>
<dbReference type="InterPro" id="IPR011701">
    <property type="entry name" value="MFS"/>
</dbReference>
<name>A0A1L9ST51_9EURO</name>
<dbReference type="VEuPathDB" id="FungiDB:ASPZODRAFT_57848"/>
<dbReference type="GO" id="GO:0022857">
    <property type="term" value="F:transmembrane transporter activity"/>
    <property type="evidence" value="ECO:0007669"/>
    <property type="project" value="InterPro"/>
</dbReference>